<dbReference type="GO" id="GO:0003735">
    <property type="term" value="F:structural constituent of ribosome"/>
    <property type="evidence" value="ECO:0007669"/>
    <property type="project" value="InterPro"/>
</dbReference>
<dbReference type="GO" id="GO:0006412">
    <property type="term" value="P:translation"/>
    <property type="evidence" value="ECO:0007669"/>
    <property type="project" value="UniProtKB-UniRule"/>
</dbReference>
<feature type="domain" description="Large ribosomal subunit protein uL15/eL18" evidence="6">
    <location>
        <begin position="71"/>
        <end position="141"/>
    </location>
</feature>
<evidence type="ECO:0000313" key="7">
    <source>
        <dbReference type="EMBL" id="MBI2096775.1"/>
    </source>
</evidence>
<organism evidence="7 8">
    <name type="scientific">Candidatus Sungiibacteriota bacterium</name>
    <dbReference type="NCBI Taxonomy" id="2750080"/>
    <lineage>
        <taxon>Bacteria</taxon>
        <taxon>Candidatus Sungiibacteriota</taxon>
    </lineage>
</organism>
<dbReference type="HAMAP" id="MF_01341">
    <property type="entry name" value="Ribosomal_uL15"/>
    <property type="match status" value="1"/>
</dbReference>
<comment type="function">
    <text evidence="4">Binds to the 23S rRNA.</text>
</comment>
<comment type="caution">
    <text evidence="7">The sequence shown here is derived from an EMBL/GenBank/DDBJ whole genome shotgun (WGS) entry which is preliminary data.</text>
</comment>
<dbReference type="Gene3D" id="3.100.10.10">
    <property type="match status" value="1"/>
</dbReference>
<evidence type="ECO:0000256" key="2">
    <source>
        <dbReference type="ARBA" id="ARBA00022980"/>
    </source>
</evidence>
<dbReference type="GO" id="GO:0022625">
    <property type="term" value="C:cytosolic large ribosomal subunit"/>
    <property type="evidence" value="ECO:0007669"/>
    <property type="project" value="TreeGrafter"/>
</dbReference>
<keyword evidence="2 4" id="KW-0689">Ribosomal protein</keyword>
<evidence type="ECO:0000313" key="8">
    <source>
        <dbReference type="Proteomes" id="UP000724148"/>
    </source>
</evidence>
<comment type="subunit">
    <text evidence="4">Part of the 50S ribosomal subunit.</text>
</comment>
<evidence type="ECO:0000259" key="6">
    <source>
        <dbReference type="Pfam" id="PF00828"/>
    </source>
</evidence>
<dbReference type="InterPro" id="IPR021131">
    <property type="entry name" value="Ribosomal_uL15/eL18"/>
</dbReference>
<feature type="compositionally biased region" description="Basic residues" evidence="5">
    <location>
        <begin position="9"/>
        <end position="23"/>
    </location>
</feature>
<dbReference type="EMBL" id="JACOZA010000032">
    <property type="protein sequence ID" value="MBI2096775.1"/>
    <property type="molecule type" value="Genomic_DNA"/>
</dbReference>
<gene>
    <name evidence="4" type="primary">rplO</name>
    <name evidence="7" type="ORF">HYT40_01290</name>
</gene>
<protein>
    <recommendedName>
        <fullName evidence="4">Large ribosomal subunit protein uL15</fullName>
    </recommendedName>
</protein>
<evidence type="ECO:0000256" key="3">
    <source>
        <dbReference type="ARBA" id="ARBA00023274"/>
    </source>
</evidence>
<keyword evidence="4" id="KW-0694">RNA-binding</keyword>
<feature type="region of interest" description="Disordered" evidence="5">
    <location>
        <begin position="1"/>
        <end position="44"/>
    </location>
</feature>
<accession>A0A931WPB2</accession>
<name>A0A931WPB2_9BACT</name>
<evidence type="ECO:0000256" key="4">
    <source>
        <dbReference type="HAMAP-Rule" id="MF_01341"/>
    </source>
</evidence>
<reference evidence="7" key="1">
    <citation type="submission" date="2020-07" db="EMBL/GenBank/DDBJ databases">
        <title>Huge and variable diversity of episymbiotic CPR bacteria and DPANN archaea in groundwater ecosystems.</title>
        <authorList>
            <person name="He C.Y."/>
            <person name="Keren R."/>
            <person name="Whittaker M."/>
            <person name="Farag I.F."/>
            <person name="Doudna J."/>
            <person name="Cate J.H.D."/>
            <person name="Banfield J.F."/>
        </authorList>
    </citation>
    <scope>NUCLEOTIDE SEQUENCE</scope>
    <source>
        <strain evidence="7">NC_groundwater_193_Ag_S-0.1um_51_7</strain>
    </source>
</reference>
<dbReference type="InterPro" id="IPR005749">
    <property type="entry name" value="Ribosomal_uL15_bac-type"/>
</dbReference>
<evidence type="ECO:0000256" key="1">
    <source>
        <dbReference type="ARBA" id="ARBA00007320"/>
    </source>
</evidence>
<dbReference type="Pfam" id="PF00828">
    <property type="entry name" value="Ribosomal_L27A"/>
    <property type="match status" value="1"/>
</dbReference>
<dbReference type="InterPro" id="IPR030878">
    <property type="entry name" value="Ribosomal_uL15"/>
</dbReference>
<keyword evidence="4" id="KW-0699">rRNA-binding</keyword>
<feature type="compositionally biased region" description="Basic residues" evidence="5">
    <location>
        <begin position="33"/>
        <end position="44"/>
    </location>
</feature>
<proteinExistence type="inferred from homology"/>
<dbReference type="Proteomes" id="UP000724148">
    <property type="component" value="Unassembled WGS sequence"/>
</dbReference>
<keyword evidence="3 4" id="KW-0687">Ribonucleoprotein</keyword>
<comment type="similarity">
    <text evidence="1 4">Belongs to the universal ribosomal protein uL15 family.</text>
</comment>
<evidence type="ECO:0000256" key="5">
    <source>
        <dbReference type="SAM" id="MobiDB-lite"/>
    </source>
</evidence>
<dbReference type="GO" id="GO:0019843">
    <property type="term" value="F:rRNA binding"/>
    <property type="evidence" value="ECO:0007669"/>
    <property type="project" value="UniProtKB-UniRule"/>
</dbReference>
<sequence>MQLHSLRPQTKRRREKRIGRGGKRGTTSGRGTKGQKARAGHKIRPQLRDLIKRFPKLRGYKFHSFQLKPYPVSLTLLEKHFSAGDSVTAEKLAAKGIISRRAGGIPPAKILGGVLSKKLSIIGIPVSKGAKAAIEKAGGSVRLS</sequence>
<dbReference type="SUPFAM" id="SSF52080">
    <property type="entry name" value="Ribosomal proteins L15p and L18e"/>
    <property type="match status" value="1"/>
</dbReference>
<dbReference type="PANTHER" id="PTHR12934:SF11">
    <property type="entry name" value="LARGE RIBOSOMAL SUBUNIT PROTEIN UL15M"/>
    <property type="match status" value="1"/>
</dbReference>
<dbReference type="PANTHER" id="PTHR12934">
    <property type="entry name" value="50S RIBOSOMAL PROTEIN L15"/>
    <property type="match status" value="1"/>
</dbReference>
<dbReference type="AlphaFoldDB" id="A0A931WPB2"/>
<dbReference type="InterPro" id="IPR036227">
    <property type="entry name" value="Ribosomal_uL15/eL18_sf"/>
</dbReference>